<gene>
    <name evidence="2" type="primary">paaX</name>
    <name evidence="2" type="ORF">OCA8868_02784</name>
</gene>
<proteinExistence type="predicted"/>
<reference evidence="3" key="1">
    <citation type="submission" date="2017-05" db="EMBL/GenBank/DDBJ databases">
        <authorList>
            <person name="Rodrigo-Torres L."/>
            <person name="Arahal R. D."/>
            <person name="Lucena T."/>
        </authorList>
    </citation>
    <scope>NUCLEOTIDE SEQUENCE [LARGE SCALE GENOMIC DNA]</scope>
    <source>
        <strain evidence="3">CECT 8868</strain>
    </source>
</reference>
<dbReference type="AlphaFoldDB" id="A0A238KKD0"/>
<protein>
    <submittedName>
        <fullName evidence="2">Transcriptional repressor PaaX</fullName>
    </submittedName>
</protein>
<dbReference type="Proteomes" id="UP000203464">
    <property type="component" value="Unassembled WGS sequence"/>
</dbReference>
<accession>A0A238KKD0</accession>
<dbReference type="InterPro" id="IPR036388">
    <property type="entry name" value="WH-like_DNA-bd_sf"/>
</dbReference>
<evidence type="ECO:0000313" key="3">
    <source>
        <dbReference type="Proteomes" id="UP000203464"/>
    </source>
</evidence>
<dbReference type="GO" id="GO:0006351">
    <property type="term" value="P:DNA-templated transcription"/>
    <property type="evidence" value="ECO:0007669"/>
    <property type="project" value="TreeGrafter"/>
</dbReference>
<dbReference type="PANTHER" id="PTHR30319">
    <property type="entry name" value="PHENYLACETIC ACID REGULATOR-RELATED TRANSCRIPTIONAL REPRESSOR"/>
    <property type="match status" value="1"/>
</dbReference>
<organism evidence="2 3">
    <name type="scientific">Octadecabacter ascidiaceicola</name>
    <dbReference type="NCBI Taxonomy" id="1655543"/>
    <lineage>
        <taxon>Bacteria</taxon>
        <taxon>Pseudomonadati</taxon>
        <taxon>Pseudomonadota</taxon>
        <taxon>Alphaproteobacteria</taxon>
        <taxon>Rhodobacterales</taxon>
        <taxon>Roseobacteraceae</taxon>
        <taxon>Octadecabacter</taxon>
    </lineage>
</organism>
<sequence length="236" mass="26247">MPPLHPLVKSLLDLEVLKTWSVIVTLFGDYEGDHLTGSQIREILGNLGIKPEAIRVALHRLKADGWIRAEKQGRGAIYALTPKGRTETAAAAKDVYRTDPKFPQGWQFYLHDDEVEHEQAVAITKEVLAAPIQVSDELGGCFALTSQPQDMPSWIEERLVPHHLLQIANAIVDVGHAVSKSDQALQPLDAKCLRLLLVHQWRRLALRPGTWAHISLLPKGTLAMCHKSMSAFLTLD</sequence>
<dbReference type="Gene3D" id="1.20.58.1460">
    <property type="match status" value="1"/>
</dbReference>
<dbReference type="InterPro" id="IPR012906">
    <property type="entry name" value="PaaX-like_N"/>
</dbReference>
<dbReference type="Pfam" id="PF07848">
    <property type="entry name" value="PaaX"/>
    <property type="match status" value="1"/>
</dbReference>
<evidence type="ECO:0000313" key="2">
    <source>
        <dbReference type="EMBL" id="SMX42572.1"/>
    </source>
</evidence>
<dbReference type="InterPro" id="IPR036390">
    <property type="entry name" value="WH_DNA-bd_sf"/>
</dbReference>
<evidence type="ECO:0000259" key="1">
    <source>
        <dbReference type="Pfam" id="PF07848"/>
    </source>
</evidence>
<dbReference type="PANTHER" id="PTHR30319:SF1">
    <property type="entry name" value="TRANSCRIPTIONAL REPRESSOR PAAX"/>
    <property type="match status" value="1"/>
</dbReference>
<name>A0A238KKD0_9RHOB</name>
<dbReference type="SUPFAM" id="SSF46785">
    <property type="entry name" value="Winged helix' DNA-binding domain"/>
    <property type="match status" value="1"/>
</dbReference>
<dbReference type="Gene3D" id="3.30.70.2670">
    <property type="match status" value="1"/>
</dbReference>
<keyword evidence="3" id="KW-1185">Reference proteome</keyword>
<dbReference type="EMBL" id="FXYD01000004">
    <property type="protein sequence ID" value="SMX42572.1"/>
    <property type="molecule type" value="Genomic_DNA"/>
</dbReference>
<feature type="domain" description="Transcriptional repressor PaaX-like N-terminal" evidence="1">
    <location>
        <begin position="19"/>
        <end position="84"/>
    </location>
</feature>
<dbReference type="Gene3D" id="1.10.10.10">
    <property type="entry name" value="Winged helix-like DNA-binding domain superfamily/Winged helix DNA-binding domain"/>
    <property type="match status" value="1"/>
</dbReference>